<accession>A0ABR9EIB3</accession>
<evidence type="ECO:0000256" key="1">
    <source>
        <dbReference type="SAM" id="SignalP"/>
    </source>
</evidence>
<sequence length="197" mass="22103">MKKLILASIVGLLLTSHASHAEVGITAYAGQTYSQTLTTSKLQQHELSDDSHYGFSVDWHEDDTKYGLFYSEYEGELEGSTQHKVKMEYLLFQSAVYRPIYNNLDAYLGLQLGVNRLDTNFADADSFFASGLFGGLEYQVLDSLSVGTEVRWLATIVKNKSKVTCDSDPATTDMCSWHFDGDTLNQFQVSANITYRF</sequence>
<dbReference type="EMBL" id="AQGV01000015">
    <property type="protein sequence ID" value="MBE0370755.1"/>
    <property type="molecule type" value="Genomic_DNA"/>
</dbReference>
<dbReference type="RefSeq" id="WP_192509807.1">
    <property type="nucleotide sequence ID" value="NZ_AQGV01000015.1"/>
</dbReference>
<evidence type="ECO:0000313" key="2">
    <source>
        <dbReference type="EMBL" id="MBE0370755.1"/>
    </source>
</evidence>
<comment type="caution">
    <text evidence="2">The sequence shown here is derived from an EMBL/GenBank/DDBJ whole genome shotgun (WGS) entry which is preliminary data.</text>
</comment>
<evidence type="ECO:0000313" key="3">
    <source>
        <dbReference type="Proteomes" id="UP000615755"/>
    </source>
</evidence>
<feature type="chain" id="PRO_5047210097" description="Outer membrane protein beta-barrel domain-containing protein" evidence="1">
    <location>
        <begin position="22"/>
        <end position="197"/>
    </location>
</feature>
<name>A0ABR9EIB3_9GAMM</name>
<evidence type="ECO:0008006" key="4">
    <source>
        <dbReference type="Google" id="ProtNLM"/>
    </source>
</evidence>
<dbReference type="Gene3D" id="2.40.160.20">
    <property type="match status" value="1"/>
</dbReference>
<keyword evidence="3" id="KW-1185">Reference proteome</keyword>
<reference evidence="2 3" key="1">
    <citation type="submission" date="2015-03" db="EMBL/GenBank/DDBJ databases">
        <title>Genome sequence of Pseudoalteromonas aurantia.</title>
        <authorList>
            <person name="Xie B.-B."/>
            <person name="Rong J.-C."/>
            <person name="Qin Q.-L."/>
            <person name="Zhang Y.-Z."/>
        </authorList>
    </citation>
    <scope>NUCLEOTIDE SEQUENCE [LARGE SCALE GENOMIC DNA]</scope>
    <source>
        <strain evidence="2 3">208</strain>
    </source>
</reference>
<feature type="signal peptide" evidence="1">
    <location>
        <begin position="1"/>
        <end position="21"/>
    </location>
</feature>
<proteinExistence type="predicted"/>
<organism evidence="2 3">
    <name type="scientific">Pseudoalteromonas aurantia 208</name>
    <dbReference type="NCBI Taxonomy" id="1314867"/>
    <lineage>
        <taxon>Bacteria</taxon>
        <taxon>Pseudomonadati</taxon>
        <taxon>Pseudomonadota</taxon>
        <taxon>Gammaproteobacteria</taxon>
        <taxon>Alteromonadales</taxon>
        <taxon>Pseudoalteromonadaceae</taxon>
        <taxon>Pseudoalteromonas</taxon>
    </lineage>
</organism>
<gene>
    <name evidence="2" type="ORF">PAUR_b0849</name>
</gene>
<keyword evidence="1" id="KW-0732">Signal</keyword>
<protein>
    <recommendedName>
        <fullName evidence="4">Outer membrane protein beta-barrel domain-containing protein</fullName>
    </recommendedName>
</protein>
<dbReference type="SUPFAM" id="SSF56925">
    <property type="entry name" value="OMPA-like"/>
    <property type="match status" value="1"/>
</dbReference>
<dbReference type="InterPro" id="IPR011250">
    <property type="entry name" value="OMP/PagP_B-barrel"/>
</dbReference>
<dbReference type="Proteomes" id="UP000615755">
    <property type="component" value="Unassembled WGS sequence"/>
</dbReference>